<keyword evidence="5 7" id="KW-0472">Membrane</keyword>
<evidence type="ECO:0008006" key="10">
    <source>
        <dbReference type="Google" id="ProtNLM"/>
    </source>
</evidence>
<evidence type="ECO:0000256" key="1">
    <source>
        <dbReference type="ARBA" id="ARBA00004141"/>
    </source>
</evidence>
<evidence type="ECO:0000256" key="4">
    <source>
        <dbReference type="ARBA" id="ARBA00022989"/>
    </source>
</evidence>
<keyword evidence="3 7" id="KW-0812">Transmembrane</keyword>
<evidence type="ECO:0000256" key="7">
    <source>
        <dbReference type="SAM" id="Phobius"/>
    </source>
</evidence>
<sequence length="260" mass="29714">MADSSEQAGSPSNGSGGSERRNNTVLGFMLSNKVEAALWMTRVFTVLCCILFLLPIFGGNPFSYYQRALISNAATSALRLHQRLPNFHFSREFFGLLFMEDSCHYLFFSLIFMNSYPITMALVPVFLFAILHACNYTINILDVIGPNSMMFIRNLVNKLKAQQVSVLRFVACSEIFLMPALMFMMFSGRVSILLPVVYYRFLTLRYSSRRNPYNRTLFTELRVTVDYVCNKPQCPQLIRNICSKVIDLISRLAPQVPTQQ</sequence>
<keyword evidence="4 7" id="KW-1133">Transmembrane helix</keyword>
<reference evidence="8 9" key="1">
    <citation type="submission" date="2024-11" db="EMBL/GenBank/DDBJ databases">
        <title>Chromosome-level genome assembly of the freshwater bivalve Anodonta woodiana.</title>
        <authorList>
            <person name="Chen X."/>
        </authorList>
    </citation>
    <scope>NUCLEOTIDE SEQUENCE [LARGE SCALE GENOMIC DNA]</scope>
    <source>
        <strain evidence="8">MN2024</strain>
        <tissue evidence="8">Gills</tissue>
    </source>
</reference>
<protein>
    <recommendedName>
        <fullName evidence="10">Transmembrane protein 33</fullName>
    </recommendedName>
</protein>
<feature type="region of interest" description="Disordered" evidence="6">
    <location>
        <begin position="1"/>
        <end position="20"/>
    </location>
</feature>
<dbReference type="PANTHER" id="PTHR12703">
    <property type="entry name" value="TRANSMEMBRANE PROTEIN 33"/>
    <property type="match status" value="1"/>
</dbReference>
<evidence type="ECO:0000256" key="3">
    <source>
        <dbReference type="ARBA" id="ARBA00022692"/>
    </source>
</evidence>
<dbReference type="InterPro" id="IPR005344">
    <property type="entry name" value="TMEM33/Pom33"/>
</dbReference>
<evidence type="ECO:0000256" key="2">
    <source>
        <dbReference type="ARBA" id="ARBA00007322"/>
    </source>
</evidence>
<dbReference type="PANTHER" id="PTHR12703:SF4">
    <property type="entry name" value="TRANSMEMBRANE PROTEIN 33"/>
    <property type="match status" value="1"/>
</dbReference>
<feature type="compositionally biased region" description="Polar residues" evidence="6">
    <location>
        <begin position="1"/>
        <end position="13"/>
    </location>
</feature>
<proteinExistence type="inferred from homology"/>
<accession>A0ABD3X3N5</accession>
<organism evidence="8 9">
    <name type="scientific">Sinanodonta woodiana</name>
    <name type="common">Chinese pond mussel</name>
    <name type="synonym">Anodonta woodiana</name>
    <dbReference type="NCBI Taxonomy" id="1069815"/>
    <lineage>
        <taxon>Eukaryota</taxon>
        <taxon>Metazoa</taxon>
        <taxon>Spiralia</taxon>
        <taxon>Lophotrochozoa</taxon>
        <taxon>Mollusca</taxon>
        <taxon>Bivalvia</taxon>
        <taxon>Autobranchia</taxon>
        <taxon>Heteroconchia</taxon>
        <taxon>Palaeoheterodonta</taxon>
        <taxon>Unionida</taxon>
        <taxon>Unionoidea</taxon>
        <taxon>Unionidae</taxon>
        <taxon>Unioninae</taxon>
        <taxon>Sinanodonta</taxon>
    </lineage>
</organism>
<gene>
    <name evidence="8" type="ORF">ACJMK2_032871</name>
</gene>
<evidence type="ECO:0000313" key="8">
    <source>
        <dbReference type="EMBL" id="KAL3880647.1"/>
    </source>
</evidence>
<evidence type="ECO:0000256" key="5">
    <source>
        <dbReference type="ARBA" id="ARBA00023136"/>
    </source>
</evidence>
<comment type="caution">
    <text evidence="8">The sequence shown here is derived from an EMBL/GenBank/DDBJ whole genome shotgun (WGS) entry which is preliminary data.</text>
</comment>
<dbReference type="EMBL" id="JBJQND010000004">
    <property type="protein sequence ID" value="KAL3880647.1"/>
    <property type="molecule type" value="Genomic_DNA"/>
</dbReference>
<comment type="subcellular location">
    <subcellularLocation>
        <location evidence="1">Membrane</location>
        <topology evidence="1">Multi-pass membrane protein</topology>
    </subcellularLocation>
</comment>
<feature type="transmembrane region" description="Helical" evidence="7">
    <location>
        <begin position="36"/>
        <end position="57"/>
    </location>
</feature>
<comment type="similarity">
    <text evidence="2">Belongs to the PER33/POM33 family.</text>
</comment>
<dbReference type="GO" id="GO:0016020">
    <property type="term" value="C:membrane"/>
    <property type="evidence" value="ECO:0007669"/>
    <property type="project" value="UniProtKB-SubCell"/>
</dbReference>
<dbReference type="InterPro" id="IPR051645">
    <property type="entry name" value="PER33/POM33_regulator"/>
</dbReference>
<dbReference type="AlphaFoldDB" id="A0ABD3X3N5"/>
<keyword evidence="9" id="KW-1185">Reference proteome</keyword>
<dbReference type="Pfam" id="PF03661">
    <property type="entry name" value="TMEM33_Pom33"/>
    <property type="match status" value="1"/>
</dbReference>
<dbReference type="Proteomes" id="UP001634394">
    <property type="component" value="Unassembled WGS sequence"/>
</dbReference>
<evidence type="ECO:0000313" key="9">
    <source>
        <dbReference type="Proteomes" id="UP001634394"/>
    </source>
</evidence>
<evidence type="ECO:0000256" key="6">
    <source>
        <dbReference type="SAM" id="MobiDB-lite"/>
    </source>
</evidence>
<name>A0ABD3X3N5_SINWO</name>